<organism evidence="2 3">
    <name type="scientific">Bythopirellula goksoeyrii</name>
    <dbReference type="NCBI Taxonomy" id="1400387"/>
    <lineage>
        <taxon>Bacteria</taxon>
        <taxon>Pseudomonadati</taxon>
        <taxon>Planctomycetota</taxon>
        <taxon>Planctomycetia</taxon>
        <taxon>Pirellulales</taxon>
        <taxon>Lacipirellulaceae</taxon>
        <taxon>Bythopirellula</taxon>
    </lineage>
</organism>
<protein>
    <submittedName>
        <fullName evidence="2">Uncharacterized protein</fullName>
    </submittedName>
</protein>
<name>A0A5B9QC69_9BACT</name>
<evidence type="ECO:0000313" key="3">
    <source>
        <dbReference type="Proteomes" id="UP000323917"/>
    </source>
</evidence>
<keyword evidence="1" id="KW-1133">Transmembrane helix</keyword>
<feature type="transmembrane region" description="Helical" evidence="1">
    <location>
        <begin position="12"/>
        <end position="29"/>
    </location>
</feature>
<gene>
    <name evidence="2" type="ORF">Pr1d_24030</name>
</gene>
<accession>A0A5B9QC69</accession>
<dbReference type="EMBL" id="CP042913">
    <property type="protein sequence ID" value="QEG35112.1"/>
    <property type="molecule type" value="Genomic_DNA"/>
</dbReference>
<reference evidence="2 3" key="1">
    <citation type="submission" date="2019-08" db="EMBL/GenBank/DDBJ databases">
        <title>Deep-cultivation of Planctomycetes and their phenomic and genomic characterization uncovers novel biology.</title>
        <authorList>
            <person name="Wiegand S."/>
            <person name="Jogler M."/>
            <person name="Boedeker C."/>
            <person name="Pinto D."/>
            <person name="Vollmers J."/>
            <person name="Rivas-Marin E."/>
            <person name="Kohn T."/>
            <person name="Peeters S.H."/>
            <person name="Heuer A."/>
            <person name="Rast P."/>
            <person name="Oberbeckmann S."/>
            <person name="Bunk B."/>
            <person name="Jeske O."/>
            <person name="Meyerdierks A."/>
            <person name="Storesund J.E."/>
            <person name="Kallscheuer N."/>
            <person name="Luecker S."/>
            <person name="Lage O.M."/>
            <person name="Pohl T."/>
            <person name="Merkel B.J."/>
            <person name="Hornburger P."/>
            <person name="Mueller R.-W."/>
            <person name="Bruemmer F."/>
            <person name="Labrenz M."/>
            <person name="Spormann A.M."/>
            <person name="Op den Camp H."/>
            <person name="Overmann J."/>
            <person name="Amann R."/>
            <person name="Jetten M.S.M."/>
            <person name="Mascher T."/>
            <person name="Medema M.H."/>
            <person name="Devos D.P."/>
            <person name="Kaster A.-K."/>
            <person name="Ovreas L."/>
            <person name="Rohde M."/>
            <person name="Galperin M.Y."/>
            <person name="Jogler C."/>
        </authorList>
    </citation>
    <scope>NUCLEOTIDE SEQUENCE [LARGE SCALE GENOMIC DNA]</scope>
    <source>
        <strain evidence="2 3">Pr1d</strain>
    </source>
</reference>
<proteinExistence type="predicted"/>
<dbReference type="KEGG" id="bgok:Pr1d_24030"/>
<dbReference type="AlphaFoldDB" id="A0A5B9QC69"/>
<keyword evidence="1" id="KW-0812">Transmembrane</keyword>
<keyword evidence="1" id="KW-0472">Membrane</keyword>
<dbReference type="Proteomes" id="UP000323917">
    <property type="component" value="Chromosome"/>
</dbReference>
<evidence type="ECO:0000313" key="2">
    <source>
        <dbReference type="EMBL" id="QEG35112.1"/>
    </source>
</evidence>
<keyword evidence="3" id="KW-1185">Reference proteome</keyword>
<sequence length="70" mass="7629">MIHGKNDIRIAAIAFAAGIAVTILFYQLFVGEWKPSGDGRTIVNTSSGELRWTRSGRTVKESDSQAVAFD</sequence>
<evidence type="ECO:0000256" key="1">
    <source>
        <dbReference type="SAM" id="Phobius"/>
    </source>
</evidence>